<evidence type="ECO:0000256" key="3">
    <source>
        <dbReference type="ARBA" id="ARBA00022475"/>
    </source>
</evidence>
<dbReference type="EMBL" id="AYZM01000079">
    <property type="protein sequence ID" value="KRN24992.1"/>
    <property type="molecule type" value="Genomic_DNA"/>
</dbReference>
<protein>
    <recommendedName>
        <fullName evidence="12">ABC transporter domain-containing protein</fullName>
    </recommendedName>
</protein>
<keyword evidence="8 11" id="KW-1133">Transmembrane helix</keyword>
<dbReference type="SUPFAM" id="SSF52540">
    <property type="entry name" value="P-loop containing nucleoside triphosphate hydrolases"/>
    <property type="match status" value="1"/>
</dbReference>
<dbReference type="PROSITE" id="PS50893">
    <property type="entry name" value="ABC_TRANSPORTER_2"/>
    <property type="match status" value="1"/>
</dbReference>
<dbReference type="AlphaFoldDB" id="A0A0R2F9K5"/>
<keyword evidence="7" id="KW-0029">Amino-acid transport</keyword>
<organism evidence="13 14">
    <name type="scientific">Secundilactobacillus similis DSM 23365 = JCM 2765</name>
    <dbReference type="NCBI Taxonomy" id="1423804"/>
    <lineage>
        <taxon>Bacteria</taxon>
        <taxon>Bacillati</taxon>
        <taxon>Bacillota</taxon>
        <taxon>Bacilli</taxon>
        <taxon>Lactobacillales</taxon>
        <taxon>Lactobacillaceae</taxon>
        <taxon>Secundilactobacillus</taxon>
    </lineage>
</organism>
<name>A0A0R2F9K5_9LACO</name>
<comment type="similarity">
    <text evidence="10">Belongs to the ABC transporter superfamily. Macrolide exporter (TC 3.A.1.122) family.</text>
</comment>
<keyword evidence="3" id="KW-1003">Cell membrane</keyword>
<comment type="caution">
    <text evidence="13">The sequence shown here is derived from an EMBL/GenBank/DDBJ whole genome shotgun (WGS) entry which is preliminary data.</text>
</comment>
<evidence type="ECO:0000256" key="5">
    <source>
        <dbReference type="ARBA" id="ARBA00022741"/>
    </source>
</evidence>
<keyword evidence="2" id="KW-0813">Transport</keyword>
<dbReference type="PROSITE" id="PS00211">
    <property type="entry name" value="ABC_TRANSPORTER_1"/>
    <property type="match status" value="1"/>
</dbReference>
<dbReference type="GO" id="GO:0005886">
    <property type="term" value="C:plasma membrane"/>
    <property type="evidence" value="ECO:0007669"/>
    <property type="project" value="UniProtKB-SubCell"/>
</dbReference>
<dbReference type="PANTHER" id="PTHR42798">
    <property type="entry name" value="LIPOPROTEIN-RELEASING SYSTEM ATP-BINDING PROTEIN LOLD"/>
    <property type="match status" value="1"/>
</dbReference>
<accession>A0A0R2F9K5</accession>
<evidence type="ECO:0000256" key="7">
    <source>
        <dbReference type="ARBA" id="ARBA00022970"/>
    </source>
</evidence>
<feature type="transmembrane region" description="Helical" evidence="11">
    <location>
        <begin position="642"/>
        <end position="667"/>
    </location>
</feature>
<feature type="transmembrane region" description="Helical" evidence="11">
    <location>
        <begin position="738"/>
        <end position="756"/>
    </location>
</feature>
<dbReference type="STRING" id="1423804.FD14_GL000463"/>
<evidence type="ECO:0000256" key="4">
    <source>
        <dbReference type="ARBA" id="ARBA00022692"/>
    </source>
</evidence>
<dbReference type="CDD" id="cd03255">
    <property type="entry name" value="ABC_MJ0796_LolCDE_FtsE"/>
    <property type="match status" value="1"/>
</dbReference>
<evidence type="ECO:0000256" key="8">
    <source>
        <dbReference type="ARBA" id="ARBA00022989"/>
    </source>
</evidence>
<dbReference type="PATRIC" id="fig|1423804.4.peg.501"/>
<dbReference type="SMART" id="SM00382">
    <property type="entry name" value="AAA"/>
    <property type="match status" value="1"/>
</dbReference>
<proteinExistence type="inferred from homology"/>
<evidence type="ECO:0000256" key="11">
    <source>
        <dbReference type="SAM" id="Phobius"/>
    </source>
</evidence>
<evidence type="ECO:0000313" key="13">
    <source>
        <dbReference type="EMBL" id="KRN24992.1"/>
    </source>
</evidence>
<dbReference type="FunFam" id="3.40.50.300:FF:000032">
    <property type="entry name" value="Export ABC transporter ATP-binding protein"/>
    <property type="match status" value="1"/>
</dbReference>
<dbReference type="Pfam" id="PF02687">
    <property type="entry name" value="FtsX"/>
    <property type="match status" value="1"/>
</dbReference>
<dbReference type="PANTHER" id="PTHR42798:SF6">
    <property type="entry name" value="CELL DIVISION ATP-BINDING PROTEIN FTSE"/>
    <property type="match status" value="1"/>
</dbReference>
<evidence type="ECO:0000259" key="12">
    <source>
        <dbReference type="PROSITE" id="PS50893"/>
    </source>
</evidence>
<evidence type="ECO:0000256" key="9">
    <source>
        <dbReference type="ARBA" id="ARBA00023136"/>
    </source>
</evidence>
<dbReference type="GO" id="GO:0022857">
    <property type="term" value="F:transmembrane transporter activity"/>
    <property type="evidence" value="ECO:0007669"/>
    <property type="project" value="UniProtKB-ARBA"/>
</dbReference>
<evidence type="ECO:0000256" key="10">
    <source>
        <dbReference type="ARBA" id="ARBA00038388"/>
    </source>
</evidence>
<dbReference type="RefSeq" id="WP_057151856.1">
    <property type="nucleotide sequence ID" value="NZ_AYZM01000079.1"/>
</dbReference>
<evidence type="ECO:0000313" key="14">
    <source>
        <dbReference type="Proteomes" id="UP000051442"/>
    </source>
</evidence>
<keyword evidence="6" id="KW-0067">ATP-binding</keyword>
<dbReference type="InterPro" id="IPR003593">
    <property type="entry name" value="AAA+_ATPase"/>
</dbReference>
<dbReference type="InterPro" id="IPR027417">
    <property type="entry name" value="P-loop_NTPase"/>
</dbReference>
<gene>
    <name evidence="13" type="ORF">FD14_GL000463</name>
</gene>
<feature type="domain" description="ABC transporter" evidence="12">
    <location>
        <begin position="2"/>
        <end position="240"/>
    </location>
</feature>
<dbReference type="Gene3D" id="3.40.50.300">
    <property type="entry name" value="P-loop containing nucleotide triphosphate hydrolases"/>
    <property type="match status" value="1"/>
</dbReference>
<dbReference type="Proteomes" id="UP000051442">
    <property type="component" value="Unassembled WGS sequence"/>
</dbReference>
<dbReference type="InterPro" id="IPR003439">
    <property type="entry name" value="ABC_transporter-like_ATP-bd"/>
</dbReference>
<keyword evidence="9 11" id="KW-0472">Membrane</keyword>
<dbReference type="OrthoDB" id="2079174at2"/>
<evidence type="ECO:0000256" key="1">
    <source>
        <dbReference type="ARBA" id="ARBA00004429"/>
    </source>
</evidence>
<dbReference type="GO" id="GO:0005524">
    <property type="term" value="F:ATP binding"/>
    <property type="evidence" value="ECO:0007669"/>
    <property type="project" value="UniProtKB-KW"/>
</dbReference>
<sequence>MLELQHIKKYYEVGDTVTKALDDVSVAFRKQEFVAILGPSGSGKTTMLNGIGGLDVYDSGDLIIKGKSTKKFSASDWDAYRNNSVGFIFQSYNLIGHLGIIDNVELGMTLSGVPAAEKKEKAIAALKRVGLGDHMHKKPNQLSGGQMQRVAIARAIANDPEILLCDEPTGALDTVTSVEIMELIKELSKERLVIMVTHNPDLAHQYADRIIEFADGKIQKDSNPYNEAESTDQFELKKTKMHFTTALKLSFNNIRTKKGRTFLTAFASSIGIIGIAIVLALSNGFQRQIDKTQSNTLAQYPVTISQNATSQTGMANKKEHFSKDNTVVAKISDSDKAQHTNKLTQKYLNYVNDLNPKYGKNIGYTYTTGMNLLRNVNGKIKPVQLSNTDQSKANGVDYSSMMASSTGVGVSSYPTDNAGKVSFLKKHYKAISGSFPSKATDVVLIVNKDNSTNINALKNLGYTVKDGQKLNFNKIVGTTFKTVSNNAYYTQRATMFLPNTNYASMYKNSANKTLHVVGVLRVKSANEEGILSPGFAYSDRLTKQLVDQNASSDIVKAQKASSRNVLTGATVDSSAAKEQLISYLGGSKTPSSILIYPNNFKAKDKVLSYLDAYNKGKSKADKVIYTDMAGSVSKLTGGLMDAITYVLVAFAGISLVTSMIMISIITYTSVLERTKEIGVLKALGARKRDITRVFDAETTILGVASGVIGIVIAWLATFPINAVLKGMTDLSNVAQLNPMHAIILIIISTVLTVLGGHVPARMASKKDAATALRTE</sequence>
<keyword evidence="4 11" id="KW-0812">Transmembrane</keyword>
<dbReference type="InterPro" id="IPR017911">
    <property type="entry name" value="MacB-like_ATP-bd"/>
</dbReference>
<feature type="transmembrane region" description="Helical" evidence="11">
    <location>
        <begin position="262"/>
        <end position="285"/>
    </location>
</feature>
<dbReference type="GO" id="GO:0006865">
    <property type="term" value="P:amino acid transport"/>
    <property type="evidence" value="ECO:0007669"/>
    <property type="project" value="UniProtKB-KW"/>
</dbReference>
<keyword evidence="5" id="KW-0547">Nucleotide-binding</keyword>
<feature type="transmembrane region" description="Helical" evidence="11">
    <location>
        <begin position="696"/>
        <end position="718"/>
    </location>
</feature>
<dbReference type="GO" id="GO:0016887">
    <property type="term" value="F:ATP hydrolysis activity"/>
    <property type="evidence" value="ECO:0007669"/>
    <property type="project" value="InterPro"/>
</dbReference>
<comment type="subcellular location">
    <subcellularLocation>
        <location evidence="1">Cell inner membrane</location>
        <topology evidence="1">Multi-pass membrane protein</topology>
    </subcellularLocation>
</comment>
<keyword evidence="14" id="KW-1185">Reference proteome</keyword>
<dbReference type="Pfam" id="PF00005">
    <property type="entry name" value="ABC_tran"/>
    <property type="match status" value="1"/>
</dbReference>
<dbReference type="GO" id="GO:0098796">
    <property type="term" value="C:membrane protein complex"/>
    <property type="evidence" value="ECO:0007669"/>
    <property type="project" value="UniProtKB-ARBA"/>
</dbReference>
<reference evidence="13 14" key="1">
    <citation type="journal article" date="2015" name="Genome Announc.">
        <title>Expanding the biotechnology potential of lactobacilli through comparative genomics of 213 strains and associated genera.</title>
        <authorList>
            <person name="Sun Z."/>
            <person name="Harris H.M."/>
            <person name="McCann A."/>
            <person name="Guo C."/>
            <person name="Argimon S."/>
            <person name="Zhang W."/>
            <person name="Yang X."/>
            <person name="Jeffery I.B."/>
            <person name="Cooney J.C."/>
            <person name="Kagawa T.F."/>
            <person name="Liu W."/>
            <person name="Song Y."/>
            <person name="Salvetti E."/>
            <person name="Wrobel A."/>
            <person name="Rasinkangas P."/>
            <person name="Parkhill J."/>
            <person name="Rea M.C."/>
            <person name="O'Sullivan O."/>
            <person name="Ritari J."/>
            <person name="Douillard F.P."/>
            <person name="Paul Ross R."/>
            <person name="Yang R."/>
            <person name="Briner A.E."/>
            <person name="Felis G.E."/>
            <person name="de Vos W.M."/>
            <person name="Barrangou R."/>
            <person name="Klaenhammer T.R."/>
            <person name="Caufield P.W."/>
            <person name="Cui Y."/>
            <person name="Zhang H."/>
            <person name="O'Toole P.W."/>
        </authorList>
    </citation>
    <scope>NUCLEOTIDE SEQUENCE [LARGE SCALE GENOMIC DNA]</scope>
    <source>
        <strain evidence="13 14">DSM 23365</strain>
    </source>
</reference>
<dbReference type="InterPro" id="IPR017871">
    <property type="entry name" value="ABC_transporter-like_CS"/>
</dbReference>
<evidence type="ECO:0000256" key="6">
    <source>
        <dbReference type="ARBA" id="ARBA00022840"/>
    </source>
</evidence>
<dbReference type="InterPro" id="IPR003838">
    <property type="entry name" value="ABC3_permease_C"/>
</dbReference>
<evidence type="ECO:0000256" key="2">
    <source>
        <dbReference type="ARBA" id="ARBA00022448"/>
    </source>
</evidence>